<dbReference type="SUPFAM" id="SSF141694">
    <property type="entry name" value="AF2212/PG0164-like"/>
    <property type="match status" value="1"/>
</dbReference>
<gene>
    <name evidence="1" type="ORF">KCX82_12555</name>
</gene>
<dbReference type="InterPro" id="IPR037079">
    <property type="entry name" value="AF2212/PG0164-like_sf"/>
</dbReference>
<dbReference type="RefSeq" id="WP_227018846.1">
    <property type="nucleotide sequence ID" value="NZ_JAGSND010000008.1"/>
</dbReference>
<keyword evidence="2" id="KW-1185">Reference proteome</keyword>
<reference evidence="1" key="2">
    <citation type="submission" date="2021-04" db="EMBL/GenBank/DDBJ databases">
        <authorList>
            <person name="Liu J."/>
        </authorList>
    </citation>
    <scope>NUCLEOTIDE SEQUENCE</scope>
    <source>
        <strain evidence="1">BAD-6</strain>
    </source>
</reference>
<dbReference type="EMBL" id="JAGSND010000008">
    <property type="protein sequence ID" value="MBR0598713.1"/>
    <property type="molecule type" value="Genomic_DNA"/>
</dbReference>
<evidence type="ECO:0000313" key="2">
    <source>
        <dbReference type="Proteomes" id="UP000675664"/>
    </source>
</evidence>
<name>A0A8J7W3Z2_9FIRM</name>
<dbReference type="Proteomes" id="UP000675664">
    <property type="component" value="Unassembled WGS sequence"/>
</dbReference>
<comment type="caution">
    <text evidence="1">The sequence shown here is derived from an EMBL/GenBank/DDBJ whole genome shotgun (WGS) entry which is preliminary data.</text>
</comment>
<accession>A0A8J7W3Z2</accession>
<dbReference type="Pfam" id="PF13376">
    <property type="entry name" value="OmdA"/>
    <property type="match status" value="1"/>
</dbReference>
<dbReference type="AlphaFoldDB" id="A0A8J7W3Z2"/>
<reference evidence="1" key="1">
    <citation type="submission" date="2021-04" db="EMBL/GenBank/DDBJ databases">
        <title>Sinoanaerobacter chloroacetimidivorans sp. nov., an obligate anaerobic bacterium isolated from anaerobic sludge.</title>
        <authorList>
            <person name="Bao Y."/>
        </authorList>
    </citation>
    <scope>NUCLEOTIDE SEQUENCE</scope>
    <source>
        <strain evidence="1">BAD-6</strain>
    </source>
</reference>
<protein>
    <submittedName>
        <fullName evidence="1">DUF1905 domain-containing protein</fullName>
    </submittedName>
</protein>
<dbReference type="InterPro" id="IPR015018">
    <property type="entry name" value="DUF1905"/>
</dbReference>
<dbReference type="Pfam" id="PF08922">
    <property type="entry name" value="DUF1905"/>
    <property type="match status" value="1"/>
</dbReference>
<organism evidence="1 2">
    <name type="scientific">Sinanaerobacter chloroacetimidivorans</name>
    <dbReference type="NCBI Taxonomy" id="2818044"/>
    <lineage>
        <taxon>Bacteria</taxon>
        <taxon>Bacillati</taxon>
        <taxon>Bacillota</taxon>
        <taxon>Clostridia</taxon>
        <taxon>Peptostreptococcales</taxon>
        <taxon>Anaerovoracaceae</taxon>
        <taxon>Sinanaerobacter</taxon>
    </lineage>
</organism>
<dbReference type="Gene3D" id="2.40.30.100">
    <property type="entry name" value="AF2212/PG0164-like"/>
    <property type="match status" value="1"/>
</dbReference>
<proteinExistence type="predicted"/>
<sequence length="151" mass="17306">MKQEFTAVIKQHEGINGAYVEIPFDVPAVFGAKRVKVIATFDGYEYQGSIVSMGGCFLIGMTQQIRKEINKTFGNEVFVTIEKDESERKADLPEDFRSELLKNSGAFEFWTTLSFSNQRKYTDWITSAKKVETRLSRIEKAISMLSEREVR</sequence>
<evidence type="ECO:0000313" key="1">
    <source>
        <dbReference type="EMBL" id="MBR0598713.1"/>
    </source>
</evidence>